<dbReference type="GO" id="GO:0016787">
    <property type="term" value="F:hydrolase activity"/>
    <property type="evidence" value="ECO:0007669"/>
    <property type="project" value="InterPro"/>
</dbReference>
<evidence type="ECO:0000313" key="3">
    <source>
        <dbReference type="EMBL" id="MBY6274625.1"/>
    </source>
</evidence>
<gene>
    <name evidence="3" type="ORF">CWE10_00180</name>
</gene>
<dbReference type="Gene3D" id="3.40.50.1820">
    <property type="entry name" value="alpha/beta hydrolase"/>
    <property type="match status" value="1"/>
</dbReference>
<feature type="domain" description="Dienelactone hydrolase" evidence="2">
    <location>
        <begin position="105"/>
        <end position="208"/>
    </location>
</feature>
<dbReference type="EMBL" id="PIUK01000001">
    <property type="protein sequence ID" value="MBY6274625.1"/>
    <property type="molecule type" value="Genomic_DNA"/>
</dbReference>
<evidence type="ECO:0000313" key="4">
    <source>
        <dbReference type="Proteomes" id="UP000732377"/>
    </source>
</evidence>
<proteinExistence type="predicted"/>
<name>A0A953LCR2_SYMTR</name>
<dbReference type="PANTHER" id="PTHR43037">
    <property type="entry name" value="UNNAMED PRODUCT-RELATED"/>
    <property type="match status" value="1"/>
</dbReference>
<dbReference type="InterPro" id="IPR002925">
    <property type="entry name" value="Dienelactn_hydro"/>
</dbReference>
<dbReference type="Proteomes" id="UP000732377">
    <property type="component" value="Unassembled WGS sequence"/>
</dbReference>
<organism evidence="3 4">
    <name type="scientific">Symbiobacterium thermophilum</name>
    <dbReference type="NCBI Taxonomy" id="2734"/>
    <lineage>
        <taxon>Bacteria</taxon>
        <taxon>Bacillati</taxon>
        <taxon>Bacillota</taxon>
        <taxon>Clostridia</taxon>
        <taxon>Eubacteriales</taxon>
        <taxon>Symbiobacteriaceae</taxon>
        <taxon>Symbiobacterium</taxon>
    </lineage>
</organism>
<keyword evidence="1" id="KW-0732">Signal</keyword>
<dbReference type="InterPro" id="IPR050955">
    <property type="entry name" value="Plant_Biomass_Hydrol_Est"/>
</dbReference>
<dbReference type="InterPro" id="IPR029058">
    <property type="entry name" value="AB_hydrolase_fold"/>
</dbReference>
<comment type="caution">
    <text evidence="3">The sequence shown here is derived from an EMBL/GenBank/DDBJ whole genome shotgun (WGS) entry which is preliminary data.</text>
</comment>
<dbReference type="AlphaFoldDB" id="A0A953LCR2"/>
<sequence>MAPAELDRERVEPMQESRWFARTVQKQVCANYLLFLPPGYGDDRSRRWPLILFLHGAGERGSDLSLVKRHGLPKLLDERPGDFPFIVVSPQCPDGEVWDVDVLLALLDEVCETHAVDRDRIYVTGLSMGGMGTFALALAAPERFAAAAPVCGWGNPLQVRPEHARVPFWVFHGELDDKVPAALSAQMVAALQAVGAPVRYTVYPGVGHDAWTPTYANAELYQWFLAHRRSGEPAAGPV</sequence>
<evidence type="ECO:0000259" key="2">
    <source>
        <dbReference type="Pfam" id="PF01738"/>
    </source>
</evidence>
<dbReference type="Pfam" id="PF01738">
    <property type="entry name" value="DLH"/>
    <property type="match status" value="1"/>
</dbReference>
<dbReference type="SUPFAM" id="SSF53474">
    <property type="entry name" value="alpha/beta-Hydrolases"/>
    <property type="match status" value="1"/>
</dbReference>
<accession>A0A953LCR2</accession>
<evidence type="ECO:0000256" key="1">
    <source>
        <dbReference type="ARBA" id="ARBA00022729"/>
    </source>
</evidence>
<dbReference type="PANTHER" id="PTHR43037:SF1">
    <property type="entry name" value="BLL1128 PROTEIN"/>
    <property type="match status" value="1"/>
</dbReference>
<reference evidence="3" key="1">
    <citation type="submission" date="2017-11" db="EMBL/GenBank/DDBJ databases">
        <title>Three new genomes from thermophilic consortium.</title>
        <authorList>
            <person name="Quaggio R."/>
            <person name="Amgarten D."/>
            <person name="Setubal J.C."/>
        </authorList>
    </citation>
    <scope>NUCLEOTIDE SEQUENCE</scope>
    <source>
        <strain evidence="3">ZCTH01-B2</strain>
    </source>
</reference>
<protein>
    <submittedName>
        <fullName evidence="3">Phospholipase</fullName>
    </submittedName>
</protein>